<gene>
    <name evidence="9" type="primary">LOC113398404</name>
</gene>
<feature type="signal peptide" evidence="6">
    <location>
        <begin position="1"/>
        <end position="17"/>
    </location>
</feature>
<dbReference type="InterPro" id="IPR036734">
    <property type="entry name" value="Neur_chan_lig-bd_sf"/>
</dbReference>
<dbReference type="GO" id="GO:0004888">
    <property type="term" value="F:transmembrane signaling receptor activity"/>
    <property type="evidence" value="ECO:0007669"/>
    <property type="project" value="InterPro"/>
</dbReference>
<feature type="transmembrane region" description="Helical" evidence="5">
    <location>
        <begin position="293"/>
        <end position="313"/>
    </location>
</feature>
<dbReference type="PRINTS" id="PR00252">
    <property type="entry name" value="NRIONCHANNEL"/>
</dbReference>
<dbReference type="PANTHER" id="PTHR18945">
    <property type="entry name" value="NEUROTRANSMITTER GATED ION CHANNEL"/>
    <property type="match status" value="1"/>
</dbReference>
<feature type="transmembrane region" description="Helical" evidence="5">
    <location>
        <begin position="366"/>
        <end position="391"/>
    </location>
</feature>
<dbReference type="GO" id="GO:0005230">
    <property type="term" value="F:extracellular ligand-gated monoatomic ion channel activity"/>
    <property type="evidence" value="ECO:0007669"/>
    <property type="project" value="InterPro"/>
</dbReference>
<dbReference type="InterPro" id="IPR036719">
    <property type="entry name" value="Neuro-gated_channel_TM_sf"/>
</dbReference>
<feature type="transmembrane region" description="Helical" evidence="5">
    <location>
        <begin position="228"/>
        <end position="248"/>
    </location>
</feature>
<dbReference type="InterPro" id="IPR038050">
    <property type="entry name" value="Neuro_actylchol_rec"/>
</dbReference>
<organism evidence="8 9">
    <name type="scientific">Vanessa tameamea</name>
    <name type="common">Kamehameha butterfly</name>
    <dbReference type="NCBI Taxonomy" id="334116"/>
    <lineage>
        <taxon>Eukaryota</taxon>
        <taxon>Metazoa</taxon>
        <taxon>Ecdysozoa</taxon>
        <taxon>Arthropoda</taxon>
        <taxon>Hexapoda</taxon>
        <taxon>Insecta</taxon>
        <taxon>Pterygota</taxon>
        <taxon>Neoptera</taxon>
        <taxon>Endopterygota</taxon>
        <taxon>Lepidoptera</taxon>
        <taxon>Glossata</taxon>
        <taxon>Ditrysia</taxon>
        <taxon>Papilionoidea</taxon>
        <taxon>Nymphalidae</taxon>
        <taxon>Nymphalinae</taxon>
        <taxon>Vanessa</taxon>
    </lineage>
</organism>
<keyword evidence="2 5" id="KW-0812">Transmembrane</keyword>
<evidence type="ECO:0000313" key="8">
    <source>
        <dbReference type="Proteomes" id="UP001652626"/>
    </source>
</evidence>
<dbReference type="InterPro" id="IPR006202">
    <property type="entry name" value="Neur_chan_lig-bd"/>
</dbReference>
<dbReference type="SUPFAM" id="SSF63712">
    <property type="entry name" value="Nicotinic receptor ligand binding domain-like"/>
    <property type="match status" value="1"/>
</dbReference>
<evidence type="ECO:0000259" key="7">
    <source>
        <dbReference type="Pfam" id="PF02931"/>
    </source>
</evidence>
<protein>
    <submittedName>
        <fullName evidence="9">Acetylcholine receptor subunit beta-type lev-1-like</fullName>
    </submittedName>
</protein>
<dbReference type="Proteomes" id="UP001652626">
    <property type="component" value="Chromosome 26"/>
</dbReference>
<dbReference type="GeneID" id="113398404"/>
<evidence type="ECO:0000256" key="2">
    <source>
        <dbReference type="ARBA" id="ARBA00022692"/>
    </source>
</evidence>
<name>A0A8B8I783_VANTA</name>
<dbReference type="InterPro" id="IPR006201">
    <property type="entry name" value="Neur_channel"/>
</dbReference>
<dbReference type="RefSeq" id="XP_026492924.2">
    <property type="nucleotide sequence ID" value="XM_026637139.2"/>
</dbReference>
<dbReference type="Gene3D" id="1.20.58.390">
    <property type="entry name" value="Neurotransmitter-gated ion-channel transmembrane domain"/>
    <property type="match status" value="1"/>
</dbReference>
<dbReference type="OrthoDB" id="5975154at2759"/>
<feature type="chain" id="PRO_5046292740" evidence="6">
    <location>
        <begin position="18"/>
        <end position="395"/>
    </location>
</feature>
<keyword evidence="4 5" id="KW-0472">Membrane</keyword>
<feature type="transmembrane region" description="Helical" evidence="5">
    <location>
        <begin position="260"/>
        <end position="281"/>
    </location>
</feature>
<evidence type="ECO:0000256" key="4">
    <source>
        <dbReference type="ARBA" id="ARBA00023136"/>
    </source>
</evidence>
<dbReference type="SUPFAM" id="SSF90112">
    <property type="entry name" value="Neurotransmitter-gated ion-channel transmembrane pore"/>
    <property type="match status" value="1"/>
</dbReference>
<keyword evidence="3 5" id="KW-1133">Transmembrane helix</keyword>
<evidence type="ECO:0000256" key="6">
    <source>
        <dbReference type="SAM" id="SignalP"/>
    </source>
</evidence>
<dbReference type="Pfam" id="PF02931">
    <property type="entry name" value="Neur_chan_LBD"/>
    <property type="match status" value="1"/>
</dbReference>
<proteinExistence type="predicted"/>
<evidence type="ECO:0000313" key="9">
    <source>
        <dbReference type="RefSeq" id="XP_026492924.2"/>
    </source>
</evidence>
<feature type="domain" description="Neurotransmitter-gated ion-channel ligand-binding" evidence="7">
    <location>
        <begin position="32"/>
        <end position="172"/>
    </location>
</feature>
<evidence type="ECO:0000256" key="1">
    <source>
        <dbReference type="ARBA" id="ARBA00004141"/>
    </source>
</evidence>
<evidence type="ECO:0000256" key="5">
    <source>
        <dbReference type="SAM" id="Phobius"/>
    </source>
</evidence>
<accession>A0A8B8I783</accession>
<reference evidence="9" key="1">
    <citation type="submission" date="2025-08" db="UniProtKB">
        <authorList>
            <consortium name="RefSeq"/>
        </authorList>
    </citation>
    <scope>IDENTIFICATION</scope>
    <source>
        <tissue evidence="9">Whole body</tissue>
    </source>
</reference>
<comment type="subcellular location">
    <subcellularLocation>
        <location evidence="1">Membrane</location>
        <topology evidence="1">Multi-pass membrane protein</topology>
    </subcellularLocation>
</comment>
<dbReference type="Gene3D" id="2.70.170.10">
    <property type="entry name" value="Neurotransmitter-gated ion-channel ligand-binding domain"/>
    <property type="match status" value="1"/>
</dbReference>
<dbReference type="OMA" id="HWERTEY"/>
<keyword evidence="6" id="KW-0732">Signal</keyword>
<dbReference type="GO" id="GO:0016020">
    <property type="term" value="C:membrane"/>
    <property type="evidence" value="ECO:0007669"/>
    <property type="project" value="UniProtKB-SubCell"/>
</dbReference>
<dbReference type="AlphaFoldDB" id="A0A8B8I783"/>
<sequence length="395" mass="45985">MLLVTIITLSLIKYATLECIIDNRTPNNYFEDELHKDLQCNYKSFEPPDKILTRVDVRVVLKYFNFDDKEELFTIVTWMYMLWNDPRLKWNPEDYDGIDRISINSMHIWTPQPFLYHKEDFYEYESLYYPVRCSIISAGNVTCIPRNTHTVLCKTTLDNWPFDAHNCTIKFSIRDGVKDNMTFVSMTSGEYIFGSYNTTGWNIVDLEIMDNLTGNIKLSLTFITERQALGIAAMVITPSITSAVLTMSSLVLDVKNNVRLALATFSLLSSFQLLDIIAEILPHHGSDSPTILLFIRSSIFISTCSICLCLILRSLRGRRRRPHRWIISLNNYVSKTRLNFLLFLQYEPSSDLSSDLEAEKRQEWSVFTYIINNVFIFIILVIYLILFIVYIPRPQ</sequence>
<keyword evidence="8" id="KW-1185">Reference proteome</keyword>
<evidence type="ECO:0000256" key="3">
    <source>
        <dbReference type="ARBA" id="ARBA00022989"/>
    </source>
</evidence>
<dbReference type="CDD" id="cd18989">
    <property type="entry name" value="LGIC_ECD_cation"/>
    <property type="match status" value="1"/>
</dbReference>